<dbReference type="InterPro" id="IPR051448">
    <property type="entry name" value="CdaR-like_regulators"/>
</dbReference>
<dbReference type="AlphaFoldDB" id="A0A4U1MLA3"/>
<reference evidence="3 4" key="1">
    <citation type="submission" date="2019-04" db="EMBL/GenBank/DDBJ databases">
        <title>Genome sequence of Bacillus hwajinpoensis strain Y2.</title>
        <authorList>
            <person name="Fair J.L."/>
            <person name="Maclea K.S."/>
        </authorList>
    </citation>
    <scope>NUCLEOTIDE SEQUENCE [LARGE SCALE GENOMIC DNA]</scope>
    <source>
        <strain evidence="3 4">Y2</strain>
    </source>
</reference>
<dbReference type="Proteomes" id="UP000310541">
    <property type="component" value="Unassembled WGS sequence"/>
</dbReference>
<dbReference type="PANTHER" id="PTHR33744">
    <property type="entry name" value="CARBOHYDRATE DIACID REGULATOR"/>
    <property type="match status" value="1"/>
</dbReference>
<dbReference type="OrthoDB" id="143422at2"/>
<feature type="domain" description="PucR C-terminal helix-turn-helix" evidence="2">
    <location>
        <begin position="467"/>
        <end position="525"/>
    </location>
</feature>
<dbReference type="RefSeq" id="WP_136945292.1">
    <property type="nucleotide sequence ID" value="NZ_SWFM01000001.1"/>
</dbReference>
<protein>
    <submittedName>
        <fullName evidence="3">PucR family transcriptional regulator</fullName>
    </submittedName>
</protein>
<evidence type="ECO:0000259" key="2">
    <source>
        <dbReference type="Pfam" id="PF13556"/>
    </source>
</evidence>
<evidence type="ECO:0000313" key="4">
    <source>
        <dbReference type="Proteomes" id="UP000310541"/>
    </source>
</evidence>
<feature type="domain" description="Purine catabolism PurC-like" evidence="1">
    <location>
        <begin position="12"/>
        <end position="131"/>
    </location>
</feature>
<dbReference type="InterPro" id="IPR012914">
    <property type="entry name" value="PucR_dom"/>
</dbReference>
<dbReference type="InterPro" id="IPR042070">
    <property type="entry name" value="PucR_C-HTH_sf"/>
</dbReference>
<dbReference type="Gene3D" id="1.10.10.2840">
    <property type="entry name" value="PucR C-terminal helix-turn-helix domain"/>
    <property type="match status" value="1"/>
</dbReference>
<comment type="caution">
    <text evidence="3">The sequence shown here is derived from an EMBL/GenBank/DDBJ whole genome shotgun (WGS) entry which is preliminary data.</text>
</comment>
<evidence type="ECO:0000259" key="1">
    <source>
        <dbReference type="Pfam" id="PF07905"/>
    </source>
</evidence>
<dbReference type="PANTHER" id="PTHR33744:SF1">
    <property type="entry name" value="DNA-BINDING TRANSCRIPTIONAL ACTIVATOR ADER"/>
    <property type="match status" value="1"/>
</dbReference>
<proteinExistence type="predicted"/>
<organism evidence="3 4">
    <name type="scientific">Guptibacillus hwajinpoensis</name>
    <dbReference type="NCBI Taxonomy" id="208199"/>
    <lineage>
        <taxon>Bacteria</taxon>
        <taxon>Bacillati</taxon>
        <taxon>Bacillota</taxon>
        <taxon>Bacilli</taxon>
        <taxon>Bacillales</taxon>
        <taxon>Guptibacillaceae</taxon>
        <taxon>Guptibacillus</taxon>
    </lineage>
</organism>
<evidence type="ECO:0000313" key="3">
    <source>
        <dbReference type="EMBL" id="TKD71415.1"/>
    </source>
</evidence>
<sequence length="533" mass="62191">MMLRMTSLTVHEVLEREHFSHATVIAGQGGLSRKIKWVHVMEVTSVKQLLHGQELILSTGFVWKDNVKVFLSIVKQLIQSKAAGLCIEIGTYMDNIPSEIIDLANQQQFPIIVFTKEVRFVDITQDLHSLLIAHHYQMISDLEKFSQELNNLLLAPGCLYKILSYLAKKTGMQVIYKPKETEPIFAPEATEEKKETFLHFLTFQPDGKGLVIQHVRAMDYHFANLILVPDQHTSVSDYDMLLLDRSATAIAQFLLRELYIEEKKRALETEWLYDWLEGKHTEERILSYLVDFDESLIPRGLLVCTCKFTRQLDSYTTSQITYFMLLMRSVFEQEGFFLLSLTTKNKLIIIVLNRRDEINVMDRLREAFKRFVTSDILQKETVPDVEQISVGKHVRLLKDMHKSYESSTETLAMNDKLLTQSSKVIYHADFHIYRMIYQLAKGKELNEFMHDYLEPVLQYDEKNNSNLLNTLRVYMCCNGSKKETAEQLFVVRQTLYHRLEKLEELLGIDFMSSPKRQAIEFAIHAYDYLKRNV</sequence>
<dbReference type="Pfam" id="PF13556">
    <property type="entry name" value="HTH_30"/>
    <property type="match status" value="1"/>
</dbReference>
<accession>A0A4U1MLA3</accession>
<dbReference type="InterPro" id="IPR025736">
    <property type="entry name" value="PucR_C-HTH_dom"/>
</dbReference>
<gene>
    <name evidence="3" type="ORF">FBF83_00975</name>
</gene>
<dbReference type="EMBL" id="SWFM01000001">
    <property type="protein sequence ID" value="TKD71415.1"/>
    <property type="molecule type" value="Genomic_DNA"/>
</dbReference>
<dbReference type="Pfam" id="PF07905">
    <property type="entry name" value="PucR"/>
    <property type="match status" value="1"/>
</dbReference>
<name>A0A4U1MLA3_9BACL</name>